<proteinExistence type="predicted"/>
<accession>A0AAD1XGZ5</accession>
<comment type="caution">
    <text evidence="2">The sequence shown here is derived from an EMBL/GenBank/DDBJ whole genome shotgun (WGS) entry which is preliminary data.</text>
</comment>
<sequence>MKPNSINLLSLSEYGFTTKKNRKQEKKIIVPNDNTSTILTGSTKHSKLDNYGEETNYTNQLRKVQKEVQTRRNSFQLLSNRIKLLKKEDGRIKKKIEAVHKRAESLVLTQKSAEQKFMKRLELNTMADKMSNLRYDQTQKKRQQLNQVKGIHRQNIRNSNSLIGDQIREMLREGRKQKNIYKSQVVKQKKFLVKQLQAQQQQRRMKLENLKNQKEEIFLAAHKIKLEKEELKLESIDRKTRKFEKKEKIFFDKLSNTKQMESKAYELLQNCLNTSIQSQKKRLLFKRKNNQVKRAWQVNMKKNHSQILGYMSLDEALKRVTFQ</sequence>
<dbReference type="AlphaFoldDB" id="A0AAD1XGZ5"/>
<evidence type="ECO:0000313" key="3">
    <source>
        <dbReference type="Proteomes" id="UP001295684"/>
    </source>
</evidence>
<gene>
    <name evidence="2" type="ORF">ECRASSUSDP1_LOCUS13474</name>
</gene>
<dbReference type="Proteomes" id="UP001295684">
    <property type="component" value="Unassembled WGS sequence"/>
</dbReference>
<evidence type="ECO:0000256" key="1">
    <source>
        <dbReference type="SAM" id="Coils"/>
    </source>
</evidence>
<keyword evidence="1" id="KW-0175">Coiled coil</keyword>
<feature type="coiled-coil region" evidence="1">
    <location>
        <begin position="193"/>
        <end position="246"/>
    </location>
</feature>
<name>A0AAD1XGZ5_EUPCR</name>
<evidence type="ECO:0000313" key="2">
    <source>
        <dbReference type="EMBL" id="CAI2372146.1"/>
    </source>
</evidence>
<dbReference type="EMBL" id="CAMPGE010013407">
    <property type="protein sequence ID" value="CAI2372146.1"/>
    <property type="molecule type" value="Genomic_DNA"/>
</dbReference>
<organism evidence="2 3">
    <name type="scientific">Euplotes crassus</name>
    <dbReference type="NCBI Taxonomy" id="5936"/>
    <lineage>
        <taxon>Eukaryota</taxon>
        <taxon>Sar</taxon>
        <taxon>Alveolata</taxon>
        <taxon>Ciliophora</taxon>
        <taxon>Intramacronucleata</taxon>
        <taxon>Spirotrichea</taxon>
        <taxon>Hypotrichia</taxon>
        <taxon>Euplotida</taxon>
        <taxon>Euplotidae</taxon>
        <taxon>Moneuplotes</taxon>
    </lineage>
</organism>
<reference evidence="2" key="1">
    <citation type="submission" date="2023-07" db="EMBL/GenBank/DDBJ databases">
        <authorList>
            <consortium name="AG Swart"/>
            <person name="Singh M."/>
            <person name="Singh A."/>
            <person name="Seah K."/>
            <person name="Emmerich C."/>
        </authorList>
    </citation>
    <scope>NUCLEOTIDE SEQUENCE</scope>
    <source>
        <strain evidence="2">DP1</strain>
    </source>
</reference>
<protein>
    <submittedName>
        <fullName evidence="2">Uncharacterized protein</fullName>
    </submittedName>
</protein>
<keyword evidence="3" id="KW-1185">Reference proteome</keyword>